<reference evidence="2" key="1">
    <citation type="submission" date="2018-11" db="EMBL/GenBank/DDBJ databases">
        <authorList>
            <consortium name="Pathogen Informatics"/>
        </authorList>
    </citation>
    <scope>NUCLEOTIDE SEQUENCE</scope>
</reference>
<dbReference type="EMBL" id="CAAALY010024698">
    <property type="protein sequence ID" value="VEL15467.1"/>
    <property type="molecule type" value="Genomic_DNA"/>
</dbReference>
<proteinExistence type="predicted"/>
<evidence type="ECO:0000313" key="2">
    <source>
        <dbReference type="EMBL" id="VEL15467.1"/>
    </source>
</evidence>
<organism evidence="2 3">
    <name type="scientific">Protopolystoma xenopodis</name>
    <dbReference type="NCBI Taxonomy" id="117903"/>
    <lineage>
        <taxon>Eukaryota</taxon>
        <taxon>Metazoa</taxon>
        <taxon>Spiralia</taxon>
        <taxon>Lophotrochozoa</taxon>
        <taxon>Platyhelminthes</taxon>
        <taxon>Monogenea</taxon>
        <taxon>Polyopisthocotylea</taxon>
        <taxon>Polystomatidea</taxon>
        <taxon>Polystomatidae</taxon>
        <taxon>Protopolystoma</taxon>
    </lineage>
</organism>
<dbReference type="Proteomes" id="UP000784294">
    <property type="component" value="Unassembled WGS sequence"/>
</dbReference>
<protein>
    <submittedName>
        <fullName evidence="2">Uncharacterized protein</fullName>
    </submittedName>
</protein>
<evidence type="ECO:0000256" key="1">
    <source>
        <dbReference type="SAM" id="MobiDB-lite"/>
    </source>
</evidence>
<evidence type="ECO:0000313" key="3">
    <source>
        <dbReference type="Proteomes" id="UP000784294"/>
    </source>
</evidence>
<accession>A0A448WMM5</accession>
<dbReference type="AlphaFoldDB" id="A0A448WMM5"/>
<feature type="region of interest" description="Disordered" evidence="1">
    <location>
        <begin position="1"/>
        <end position="21"/>
    </location>
</feature>
<name>A0A448WMM5_9PLAT</name>
<comment type="caution">
    <text evidence="2">The sequence shown here is derived from an EMBL/GenBank/DDBJ whole genome shotgun (WGS) entry which is preliminary data.</text>
</comment>
<keyword evidence="3" id="KW-1185">Reference proteome</keyword>
<sequence length="126" mass="13706">MATGGGSDLPALPDLQGPLPITRPRDLTERLATKIPETVLLLTRVNRFFHVLVGVCPHVLSSLYASGETICSNGVEDVRFSPNYLHAHYTSLSLCRQLNPTLQMPIPTGCAAPAESVTRCLELTFF</sequence>
<gene>
    <name evidence="2" type="ORF">PXEA_LOCUS8907</name>
</gene>